<protein>
    <recommendedName>
        <fullName evidence="7">7,8-dihydroneopterin aldolase</fullName>
        <ecNumber evidence="7">4.1.2.25</ecNumber>
    </recommendedName>
</protein>
<evidence type="ECO:0000256" key="4">
    <source>
        <dbReference type="ARBA" id="ARBA00022909"/>
    </source>
</evidence>
<sequence length="116" mass="13080">MYTIKLNNMAFHAHIGVLPEEQVVGQSLQIDLITQIEADPKHDDLSTTVSYGDFYQKVQTIVTNHHVKLIETLAQMIITQIKALDPRIGKTTVRIRKLGLPIDGVLDSVEIEMEDE</sequence>
<dbReference type="GO" id="GO:0046654">
    <property type="term" value="P:tetrahydrofolate biosynthetic process"/>
    <property type="evidence" value="ECO:0007669"/>
    <property type="project" value="UniProtKB-UniRule"/>
</dbReference>
<evidence type="ECO:0000256" key="5">
    <source>
        <dbReference type="ARBA" id="ARBA00023239"/>
    </source>
</evidence>
<evidence type="ECO:0000256" key="7">
    <source>
        <dbReference type="RuleBase" id="RU362079"/>
    </source>
</evidence>
<comment type="similarity">
    <text evidence="3 7">Belongs to the DHNA family.</text>
</comment>
<evidence type="ECO:0000259" key="8">
    <source>
        <dbReference type="SMART" id="SM00905"/>
    </source>
</evidence>
<dbReference type="EMBL" id="BKAM01000001">
    <property type="protein sequence ID" value="GEP71264.1"/>
    <property type="molecule type" value="Genomic_DNA"/>
</dbReference>
<dbReference type="SMART" id="SM00905">
    <property type="entry name" value="FolB"/>
    <property type="match status" value="1"/>
</dbReference>
<comment type="caution">
    <text evidence="9">The sequence shown here is derived from an EMBL/GenBank/DDBJ whole genome shotgun (WGS) entry which is preliminary data.</text>
</comment>
<dbReference type="InterPro" id="IPR006156">
    <property type="entry name" value="Dihydroneopterin_aldolase"/>
</dbReference>
<keyword evidence="5 7" id="KW-0456">Lyase</keyword>
<dbReference type="SUPFAM" id="SSF55620">
    <property type="entry name" value="Tetrahydrobiopterin biosynthesis enzymes-like"/>
    <property type="match status" value="1"/>
</dbReference>
<comment type="pathway">
    <text evidence="2 7">Cofactor biosynthesis; tetrahydrofolate biosynthesis; 2-amino-4-hydroxy-6-hydroxymethyl-7,8-dihydropteridine diphosphate from 7,8-dihydroneopterin triphosphate: step 3/4.</text>
</comment>
<evidence type="ECO:0000313" key="9">
    <source>
        <dbReference type="EMBL" id="GEP71264.1"/>
    </source>
</evidence>
<organism evidence="9 10">
    <name type="scientific">Lentilactobacillus rapi</name>
    <dbReference type="NCBI Taxonomy" id="481723"/>
    <lineage>
        <taxon>Bacteria</taxon>
        <taxon>Bacillati</taxon>
        <taxon>Bacillota</taxon>
        <taxon>Bacilli</taxon>
        <taxon>Lactobacillales</taxon>
        <taxon>Lactobacillaceae</taxon>
        <taxon>Lentilactobacillus</taxon>
    </lineage>
</organism>
<dbReference type="InterPro" id="IPR043133">
    <property type="entry name" value="GTP-CH-I_C/QueF"/>
</dbReference>
<dbReference type="NCBIfam" id="TIGR00525">
    <property type="entry name" value="folB"/>
    <property type="match status" value="1"/>
</dbReference>
<evidence type="ECO:0000256" key="1">
    <source>
        <dbReference type="ARBA" id="ARBA00001353"/>
    </source>
</evidence>
<dbReference type="AlphaFoldDB" id="A0A512PJ91"/>
<dbReference type="InterPro" id="IPR006157">
    <property type="entry name" value="FolB_dom"/>
</dbReference>
<evidence type="ECO:0000256" key="3">
    <source>
        <dbReference type="ARBA" id="ARBA00005708"/>
    </source>
</evidence>
<dbReference type="OrthoDB" id="9803748at2"/>
<keyword evidence="4 7" id="KW-0289">Folate biosynthesis</keyword>
<dbReference type="RefSeq" id="WP_054746646.1">
    <property type="nucleotide sequence ID" value="NZ_BKAM01000001.1"/>
</dbReference>
<dbReference type="GO" id="GO:0004150">
    <property type="term" value="F:dihydroneopterin aldolase activity"/>
    <property type="evidence" value="ECO:0007669"/>
    <property type="project" value="UniProtKB-UniRule"/>
</dbReference>
<evidence type="ECO:0000313" key="10">
    <source>
        <dbReference type="Proteomes" id="UP000321569"/>
    </source>
</evidence>
<dbReference type="STRING" id="1423795.FD12_GL000340"/>
<feature type="domain" description="Dihydroneopterin aldolase/epimerase" evidence="8">
    <location>
        <begin position="4"/>
        <end position="115"/>
    </location>
</feature>
<dbReference type="EC" id="4.1.2.25" evidence="7"/>
<evidence type="ECO:0000256" key="2">
    <source>
        <dbReference type="ARBA" id="ARBA00005013"/>
    </source>
</evidence>
<name>A0A512PJ91_9LACO</name>
<dbReference type="Proteomes" id="UP000321569">
    <property type="component" value="Unassembled WGS sequence"/>
</dbReference>
<comment type="catalytic activity">
    <reaction evidence="1 7">
        <text>7,8-dihydroneopterin = 6-hydroxymethyl-7,8-dihydropterin + glycolaldehyde</text>
        <dbReference type="Rhea" id="RHEA:10540"/>
        <dbReference type="ChEBI" id="CHEBI:17001"/>
        <dbReference type="ChEBI" id="CHEBI:17071"/>
        <dbReference type="ChEBI" id="CHEBI:44841"/>
        <dbReference type="EC" id="4.1.2.25"/>
    </reaction>
</comment>
<dbReference type="PANTHER" id="PTHR42844:SF1">
    <property type="entry name" value="DIHYDRONEOPTERIN ALDOLASE 1-RELATED"/>
    <property type="match status" value="1"/>
</dbReference>
<evidence type="ECO:0000256" key="6">
    <source>
        <dbReference type="ARBA" id="ARBA00037702"/>
    </source>
</evidence>
<gene>
    <name evidence="9" type="primary">folB</name>
    <name evidence="9" type="ORF">LRA02_01320</name>
</gene>
<dbReference type="GO" id="GO:0005737">
    <property type="term" value="C:cytoplasm"/>
    <property type="evidence" value="ECO:0007669"/>
    <property type="project" value="TreeGrafter"/>
</dbReference>
<reference evidence="9 10" key="1">
    <citation type="submission" date="2019-07" db="EMBL/GenBank/DDBJ databases">
        <title>Whole genome shotgun sequence of Lactobacillus rapi NBRC 109618.</title>
        <authorList>
            <person name="Hosoyama A."/>
            <person name="Uohara A."/>
            <person name="Ohji S."/>
            <person name="Ichikawa N."/>
        </authorList>
    </citation>
    <scope>NUCLEOTIDE SEQUENCE [LARGE SCALE GENOMIC DNA]</scope>
    <source>
        <strain evidence="9 10">NBRC 109618</strain>
    </source>
</reference>
<comment type="function">
    <text evidence="6 7">Catalyzes the conversion of 7,8-dihydroneopterin to 6-hydroxymethyl-7,8-dihydropterin.</text>
</comment>
<accession>A0A512PJ91</accession>
<dbReference type="GO" id="GO:0046656">
    <property type="term" value="P:folic acid biosynthetic process"/>
    <property type="evidence" value="ECO:0007669"/>
    <property type="project" value="UniProtKB-UniRule"/>
</dbReference>
<dbReference type="UniPathway" id="UPA00077">
    <property type="reaction ID" value="UER00154"/>
</dbReference>
<dbReference type="Pfam" id="PF02152">
    <property type="entry name" value="FolB"/>
    <property type="match status" value="1"/>
</dbReference>
<proteinExistence type="inferred from homology"/>
<dbReference type="Gene3D" id="3.30.1130.10">
    <property type="match status" value="1"/>
</dbReference>
<dbReference type="PANTHER" id="PTHR42844">
    <property type="entry name" value="DIHYDRONEOPTERIN ALDOLASE 1-RELATED"/>
    <property type="match status" value="1"/>
</dbReference>
<dbReference type="NCBIfam" id="TIGR00526">
    <property type="entry name" value="folB_dom"/>
    <property type="match status" value="1"/>
</dbReference>